<dbReference type="PRINTS" id="PR01374">
    <property type="entry name" value="TONBPROTEIN"/>
</dbReference>
<dbReference type="PANTHER" id="PTHR33446:SF2">
    <property type="entry name" value="PROTEIN TONB"/>
    <property type="match status" value="1"/>
</dbReference>
<evidence type="ECO:0000256" key="8">
    <source>
        <dbReference type="ARBA" id="ARBA00022989"/>
    </source>
</evidence>
<keyword evidence="7" id="KW-0653">Protein transport</keyword>
<keyword evidence="14" id="KW-1185">Reference proteome</keyword>
<keyword evidence="8 11" id="KW-1133">Transmembrane helix</keyword>
<dbReference type="Gene3D" id="3.30.1150.10">
    <property type="match status" value="1"/>
</dbReference>
<evidence type="ECO:0000256" key="6">
    <source>
        <dbReference type="ARBA" id="ARBA00022692"/>
    </source>
</evidence>
<keyword evidence="6 11" id="KW-0812">Transmembrane</keyword>
<dbReference type="STRING" id="1121391.SAMN02745206_01476"/>
<comment type="similarity">
    <text evidence="2">Belongs to the TonB family.</text>
</comment>
<organism evidence="13 14">
    <name type="scientific">Desulfacinum infernum DSM 9756</name>
    <dbReference type="NCBI Taxonomy" id="1121391"/>
    <lineage>
        <taxon>Bacteria</taxon>
        <taxon>Pseudomonadati</taxon>
        <taxon>Thermodesulfobacteriota</taxon>
        <taxon>Syntrophobacteria</taxon>
        <taxon>Syntrophobacterales</taxon>
        <taxon>Syntrophobacteraceae</taxon>
        <taxon>Desulfacinum</taxon>
    </lineage>
</organism>
<proteinExistence type="inferred from homology"/>
<accession>A0A1M4ZIX6</accession>
<dbReference type="GO" id="GO:0031992">
    <property type="term" value="F:energy transducer activity"/>
    <property type="evidence" value="ECO:0007669"/>
    <property type="project" value="InterPro"/>
</dbReference>
<evidence type="ECO:0000259" key="12">
    <source>
        <dbReference type="PROSITE" id="PS52015"/>
    </source>
</evidence>
<feature type="region of interest" description="Disordered" evidence="10">
    <location>
        <begin position="160"/>
        <end position="181"/>
    </location>
</feature>
<feature type="transmembrane region" description="Helical" evidence="11">
    <location>
        <begin position="26"/>
        <end position="45"/>
    </location>
</feature>
<feature type="domain" description="TonB C-terminal" evidence="12">
    <location>
        <begin position="188"/>
        <end position="279"/>
    </location>
</feature>
<evidence type="ECO:0000256" key="4">
    <source>
        <dbReference type="ARBA" id="ARBA00022475"/>
    </source>
</evidence>
<evidence type="ECO:0000313" key="13">
    <source>
        <dbReference type="EMBL" id="SHF17925.1"/>
    </source>
</evidence>
<dbReference type="GO" id="GO:0098797">
    <property type="term" value="C:plasma membrane protein complex"/>
    <property type="evidence" value="ECO:0007669"/>
    <property type="project" value="TreeGrafter"/>
</dbReference>
<evidence type="ECO:0000256" key="5">
    <source>
        <dbReference type="ARBA" id="ARBA00022519"/>
    </source>
</evidence>
<dbReference type="GO" id="GO:0030288">
    <property type="term" value="C:outer membrane-bounded periplasmic space"/>
    <property type="evidence" value="ECO:0007669"/>
    <property type="project" value="InterPro"/>
</dbReference>
<dbReference type="SUPFAM" id="SSF74653">
    <property type="entry name" value="TolA/TonB C-terminal domain"/>
    <property type="match status" value="1"/>
</dbReference>
<dbReference type="PROSITE" id="PS52015">
    <property type="entry name" value="TONB_CTD"/>
    <property type="match status" value="1"/>
</dbReference>
<evidence type="ECO:0000256" key="11">
    <source>
        <dbReference type="SAM" id="Phobius"/>
    </source>
</evidence>
<dbReference type="InterPro" id="IPR051045">
    <property type="entry name" value="TonB-dependent_transducer"/>
</dbReference>
<name>A0A1M4ZIX6_9BACT</name>
<reference evidence="14" key="1">
    <citation type="submission" date="2016-11" db="EMBL/GenBank/DDBJ databases">
        <authorList>
            <person name="Varghese N."/>
            <person name="Submissions S."/>
        </authorList>
    </citation>
    <scope>NUCLEOTIDE SEQUENCE [LARGE SCALE GENOMIC DNA]</scope>
    <source>
        <strain evidence="14">DSM 9756</strain>
    </source>
</reference>
<dbReference type="RefSeq" id="WP_073038352.1">
    <property type="nucleotide sequence ID" value="NZ_FQVB01000012.1"/>
</dbReference>
<evidence type="ECO:0000256" key="2">
    <source>
        <dbReference type="ARBA" id="ARBA00006555"/>
    </source>
</evidence>
<keyword evidence="4" id="KW-1003">Cell membrane</keyword>
<evidence type="ECO:0000256" key="1">
    <source>
        <dbReference type="ARBA" id="ARBA00004383"/>
    </source>
</evidence>
<comment type="subcellular location">
    <subcellularLocation>
        <location evidence="1">Cell inner membrane</location>
        <topology evidence="1">Single-pass membrane protein</topology>
        <orientation evidence="1">Periplasmic side</orientation>
    </subcellularLocation>
</comment>
<dbReference type="Proteomes" id="UP000184076">
    <property type="component" value="Unassembled WGS sequence"/>
</dbReference>
<dbReference type="Pfam" id="PF03544">
    <property type="entry name" value="TonB_C"/>
    <property type="match status" value="1"/>
</dbReference>
<sequence length="279" mass="30584">MKPQRMGTERGGERAAEGGRSRINRLLWSFLAVSLLVHGWALAVVSRHLQREPLQIIELEWTAPAEPKVEPGPPPMGVRRQEPVRPLPVPEVQPAVARVPEPPEPPKPIRTVESLRPTVVPEVAPRPRPQVNRRTVPMEVPDPKPAAREVETAPLVASTNPAPRVAAGDPQGVPSEAVRGNPGDALQRFLAEVRRRIARHKHYPAAARRRQLEGRVTVRFAIRPDGSADGLKVVESSGVSVLDRAALEAVRRAAPFPGFPRQVSDRALEVEIGVVFELT</sequence>
<dbReference type="GO" id="GO:0015891">
    <property type="term" value="P:siderophore transport"/>
    <property type="evidence" value="ECO:0007669"/>
    <property type="project" value="InterPro"/>
</dbReference>
<keyword evidence="5" id="KW-0997">Cell inner membrane</keyword>
<evidence type="ECO:0000313" key="14">
    <source>
        <dbReference type="Proteomes" id="UP000184076"/>
    </source>
</evidence>
<gene>
    <name evidence="13" type="ORF">SAMN02745206_01476</name>
</gene>
<evidence type="ECO:0000256" key="9">
    <source>
        <dbReference type="ARBA" id="ARBA00023136"/>
    </source>
</evidence>
<dbReference type="PANTHER" id="PTHR33446">
    <property type="entry name" value="PROTEIN TONB-RELATED"/>
    <property type="match status" value="1"/>
</dbReference>
<dbReference type="OrthoDB" id="5525691at2"/>
<dbReference type="InterPro" id="IPR037682">
    <property type="entry name" value="TonB_C"/>
</dbReference>
<evidence type="ECO:0000256" key="10">
    <source>
        <dbReference type="SAM" id="MobiDB-lite"/>
    </source>
</evidence>
<keyword evidence="9 11" id="KW-0472">Membrane</keyword>
<dbReference type="InterPro" id="IPR003538">
    <property type="entry name" value="TonB"/>
</dbReference>
<feature type="region of interest" description="Disordered" evidence="10">
    <location>
        <begin position="123"/>
        <end position="147"/>
    </location>
</feature>
<dbReference type="EMBL" id="FQVB01000012">
    <property type="protein sequence ID" value="SHF17925.1"/>
    <property type="molecule type" value="Genomic_DNA"/>
</dbReference>
<dbReference type="NCBIfam" id="TIGR01352">
    <property type="entry name" value="tonB_Cterm"/>
    <property type="match status" value="1"/>
</dbReference>
<evidence type="ECO:0000256" key="3">
    <source>
        <dbReference type="ARBA" id="ARBA00022448"/>
    </source>
</evidence>
<dbReference type="AlphaFoldDB" id="A0A1M4ZIX6"/>
<protein>
    <submittedName>
        <fullName evidence="13">Outer membrane transport energization protein TonB</fullName>
    </submittedName>
</protein>
<evidence type="ECO:0000256" key="7">
    <source>
        <dbReference type="ARBA" id="ARBA00022927"/>
    </source>
</evidence>
<dbReference type="InterPro" id="IPR006260">
    <property type="entry name" value="TonB/TolA_C"/>
</dbReference>
<dbReference type="GO" id="GO:0055085">
    <property type="term" value="P:transmembrane transport"/>
    <property type="evidence" value="ECO:0007669"/>
    <property type="project" value="InterPro"/>
</dbReference>
<dbReference type="GO" id="GO:0015031">
    <property type="term" value="P:protein transport"/>
    <property type="evidence" value="ECO:0007669"/>
    <property type="project" value="UniProtKB-KW"/>
</dbReference>
<keyword evidence="3" id="KW-0813">Transport</keyword>